<keyword evidence="2" id="KW-0812">Transmembrane</keyword>
<evidence type="ECO:0000313" key="6">
    <source>
        <dbReference type="Proteomes" id="UP000314980"/>
    </source>
</evidence>
<dbReference type="Ensembl" id="ENSLCAT00010009791.1">
    <property type="protein sequence ID" value="ENSLCAP00010009573.1"/>
    <property type="gene ID" value="ENSLCAG00010004608.1"/>
</dbReference>
<feature type="chain" id="PRO_5021453192" evidence="3">
    <location>
        <begin position="21"/>
        <end position="484"/>
    </location>
</feature>
<dbReference type="STRING" id="8187.ENSLCAP00010009573"/>
<reference evidence="5" key="2">
    <citation type="submission" date="2025-08" db="UniProtKB">
        <authorList>
            <consortium name="Ensembl"/>
        </authorList>
    </citation>
    <scope>IDENTIFICATION</scope>
</reference>
<dbReference type="SMART" id="SM00409">
    <property type="entry name" value="IG"/>
    <property type="match status" value="4"/>
</dbReference>
<evidence type="ECO:0000259" key="4">
    <source>
        <dbReference type="PROSITE" id="PS50835"/>
    </source>
</evidence>
<organism evidence="5 6">
    <name type="scientific">Lates calcarifer</name>
    <name type="common">Barramundi</name>
    <name type="synonym">Holocentrus calcarifer</name>
    <dbReference type="NCBI Taxonomy" id="8187"/>
    <lineage>
        <taxon>Eukaryota</taxon>
        <taxon>Metazoa</taxon>
        <taxon>Chordata</taxon>
        <taxon>Craniata</taxon>
        <taxon>Vertebrata</taxon>
        <taxon>Euteleostomi</taxon>
        <taxon>Actinopterygii</taxon>
        <taxon>Neopterygii</taxon>
        <taxon>Teleostei</taxon>
        <taxon>Neoteleostei</taxon>
        <taxon>Acanthomorphata</taxon>
        <taxon>Carangaria</taxon>
        <taxon>Carangaria incertae sedis</taxon>
        <taxon>Centropomidae</taxon>
        <taxon>Lates</taxon>
    </lineage>
</organism>
<dbReference type="SUPFAM" id="SSF48726">
    <property type="entry name" value="Immunoglobulin"/>
    <property type="match status" value="3"/>
</dbReference>
<dbReference type="AlphaFoldDB" id="A0A4W6CDD5"/>
<reference evidence="6" key="1">
    <citation type="submission" date="2015-09" db="EMBL/GenBank/DDBJ databases">
        <authorList>
            <person name="Sai Rama Sridatta P."/>
        </authorList>
    </citation>
    <scope>NUCLEOTIDE SEQUENCE [LARGE SCALE GENOMIC DNA]</scope>
</reference>
<keyword evidence="6" id="KW-1185">Reference proteome</keyword>
<feature type="transmembrane region" description="Helical" evidence="2">
    <location>
        <begin position="432"/>
        <end position="456"/>
    </location>
</feature>
<protein>
    <submittedName>
        <fullName evidence="5">CD4-1 molecule</fullName>
    </submittedName>
</protein>
<dbReference type="InterPro" id="IPR036179">
    <property type="entry name" value="Ig-like_dom_sf"/>
</dbReference>
<sequence length="484" mass="54648">MKNLIQSVLILISVLIAAKGAEEVIYAQVGERVILKPPAVDKYKYMYWRFGSPQGIQLAWRNYLSGNGIDKENKFAWSGSSLVISNIEQNNFGTYYCVTSDPPSDNLAAKQVKLVKLNVTNPSSPLLPGESLSLACSVEDSQGDQKPNIYWQTPNGQKIKNILVKHVTSQHNGKWTCVVKNGENEKHTQISVKVLGELLCMHKYHYSSFPLYLDLSPAFSSTQYTSNSSRITIPCSFAPDITWEHFKAKDIQEVYWQFSPKIPSGVISGGPQRLFTLSLQDSMKWNVNQHTDLKTQDPKKGDLSLTRKLGKEEDRGDYECIMKFKGGKILNRTVRVEVLQIISSPRPELISGQPLNLTCSTGNQLPSDVQLKWSPPKQSSLSPPIPDPHPAKLTIPQVHTGDEGEWECTLWQGSKQLTSAVITLKIEPKLSVWMLVIICSAAVVVILILILIFIFYRRRQRKMRHLRHRLCQCKNPKPKGFYRT</sequence>
<dbReference type="PANTHER" id="PTHR11422">
    <property type="entry name" value="T-CELL SURFACE GLYCOPROTEIN CD4"/>
    <property type="match status" value="1"/>
</dbReference>
<keyword evidence="1" id="KW-0393">Immunoglobulin domain</keyword>
<feature type="domain" description="Ig-like" evidence="4">
    <location>
        <begin position="337"/>
        <end position="418"/>
    </location>
</feature>
<dbReference type="InterPro" id="IPR013783">
    <property type="entry name" value="Ig-like_fold"/>
</dbReference>
<dbReference type="InterPro" id="IPR013151">
    <property type="entry name" value="Immunoglobulin_dom"/>
</dbReference>
<dbReference type="InParanoid" id="A0A4W6CDD5"/>
<dbReference type="GeneTree" id="ENSGT00390000001745"/>
<evidence type="ECO:0000313" key="5">
    <source>
        <dbReference type="Ensembl" id="ENSLCAP00010009573.1"/>
    </source>
</evidence>
<accession>A0A4W6CDD5</accession>
<name>A0A4W6CDD5_LATCA</name>
<dbReference type="PANTHER" id="PTHR11422:SF0">
    <property type="entry name" value="T-CELL SURFACE GLYCOPROTEIN CD4"/>
    <property type="match status" value="1"/>
</dbReference>
<feature type="domain" description="Ig-like" evidence="4">
    <location>
        <begin position="103"/>
        <end position="193"/>
    </location>
</feature>
<dbReference type="SMART" id="SM00408">
    <property type="entry name" value="IGc2"/>
    <property type="match status" value="4"/>
</dbReference>
<dbReference type="Proteomes" id="UP000314980">
    <property type="component" value="Unassembled WGS sequence"/>
</dbReference>
<dbReference type="Pfam" id="PF00047">
    <property type="entry name" value="ig"/>
    <property type="match status" value="1"/>
</dbReference>
<reference evidence="5" key="3">
    <citation type="submission" date="2025-09" db="UniProtKB">
        <authorList>
            <consortium name="Ensembl"/>
        </authorList>
    </citation>
    <scope>IDENTIFICATION</scope>
</reference>
<proteinExistence type="predicted"/>
<evidence type="ECO:0000256" key="3">
    <source>
        <dbReference type="SAM" id="SignalP"/>
    </source>
</evidence>
<feature type="signal peptide" evidence="3">
    <location>
        <begin position="1"/>
        <end position="20"/>
    </location>
</feature>
<keyword evidence="3" id="KW-0732">Signal</keyword>
<feature type="domain" description="Ig-like" evidence="4">
    <location>
        <begin position="217"/>
        <end position="335"/>
    </location>
</feature>
<keyword evidence="2" id="KW-0472">Membrane</keyword>
<dbReference type="Gene3D" id="2.60.40.10">
    <property type="entry name" value="Immunoglobulins"/>
    <property type="match status" value="4"/>
</dbReference>
<dbReference type="InterPro" id="IPR003599">
    <property type="entry name" value="Ig_sub"/>
</dbReference>
<dbReference type="InterPro" id="IPR007110">
    <property type="entry name" value="Ig-like_dom"/>
</dbReference>
<dbReference type="PROSITE" id="PS50835">
    <property type="entry name" value="IG_LIKE"/>
    <property type="match status" value="3"/>
</dbReference>
<dbReference type="InterPro" id="IPR003598">
    <property type="entry name" value="Ig_sub2"/>
</dbReference>
<keyword evidence="2" id="KW-1133">Transmembrane helix</keyword>
<evidence type="ECO:0000256" key="1">
    <source>
        <dbReference type="ARBA" id="ARBA00023319"/>
    </source>
</evidence>
<evidence type="ECO:0000256" key="2">
    <source>
        <dbReference type="SAM" id="Phobius"/>
    </source>
</evidence>